<reference evidence="2 3" key="2">
    <citation type="submission" date="2019-03" db="EMBL/GenBank/DDBJ databases">
        <title>Genomic Encyclopedia of Type Strains, Phase IV (KMG-IV): sequencing the most valuable type-strain genomes for metagenomic binning, comparative biology and taxonomic classification.</title>
        <authorList>
            <person name="Goeker M."/>
        </authorList>
    </citation>
    <scope>NUCLEOTIDE SEQUENCE [LARGE SCALE GENOMIC DNA]</scope>
    <source>
        <strain evidence="2 3">DSM 103426</strain>
    </source>
</reference>
<organism evidence="2 3">
    <name type="scientific">Faecalimonas umbilicata</name>
    <dbReference type="NCBI Taxonomy" id="1912855"/>
    <lineage>
        <taxon>Bacteria</taxon>
        <taxon>Bacillati</taxon>
        <taxon>Bacillota</taxon>
        <taxon>Clostridia</taxon>
        <taxon>Lachnospirales</taxon>
        <taxon>Lachnospiraceae</taxon>
        <taxon>Faecalimonas</taxon>
    </lineage>
</organism>
<protein>
    <submittedName>
        <fullName evidence="2">Uncharacterized protein</fullName>
    </submittedName>
</protein>
<dbReference type="Proteomes" id="UP000294613">
    <property type="component" value="Unassembled WGS sequence"/>
</dbReference>
<dbReference type="GeneID" id="97506792"/>
<keyword evidence="4" id="KW-1185">Reference proteome</keyword>
<evidence type="ECO:0000313" key="3">
    <source>
        <dbReference type="Proteomes" id="UP000294613"/>
    </source>
</evidence>
<dbReference type="Proteomes" id="UP000702954">
    <property type="component" value="Unassembled WGS sequence"/>
</dbReference>
<dbReference type="EMBL" id="BHEO01000008">
    <property type="protein sequence ID" value="GBU05637.1"/>
    <property type="molecule type" value="Genomic_DNA"/>
</dbReference>
<name>A0A4R3JNH5_9FIRM</name>
<evidence type="ECO:0000313" key="4">
    <source>
        <dbReference type="Proteomes" id="UP000702954"/>
    </source>
</evidence>
<sequence length="53" mass="6297">MLTKRRQNPQEVISIEEYLSKRQQIREQEERGKHNPQSVIEKGSALMLAELYI</sequence>
<proteinExistence type="predicted"/>
<comment type="caution">
    <text evidence="2">The sequence shown here is derived from an EMBL/GenBank/DDBJ whole genome shotgun (WGS) entry which is preliminary data.</text>
</comment>
<reference evidence="1 4" key="1">
    <citation type="journal article" date="2018" name="Int. J. Syst. Evol. Microbiol.">
        <title>Draft Genome Sequence of Faecalimonas umbilicata JCM 30896T, an Acetate-Producing Bacterium Isolated from Human Feces.</title>
        <authorList>
            <person name="Sakamoto M."/>
            <person name="Ikeyama N."/>
            <person name="Yuki M."/>
            <person name="Ohkuma M."/>
        </authorList>
    </citation>
    <scope>NUCLEOTIDE SEQUENCE [LARGE SCALE GENOMIC DNA]</scope>
    <source>
        <strain evidence="1 4">EGH7</strain>
    </source>
</reference>
<dbReference type="RefSeq" id="WP_008976018.1">
    <property type="nucleotide sequence ID" value="NZ_AP031411.1"/>
</dbReference>
<dbReference type="AlphaFoldDB" id="A0A4R3JNH5"/>
<dbReference type="EMBL" id="SLZV01000011">
    <property type="protein sequence ID" value="TCS68075.1"/>
    <property type="molecule type" value="Genomic_DNA"/>
</dbReference>
<accession>A0A4R3JNH5</accession>
<gene>
    <name evidence="2" type="ORF">EDD74_11113</name>
    <name evidence="1" type="ORF">FAEUMB_21780</name>
</gene>
<evidence type="ECO:0000313" key="2">
    <source>
        <dbReference type="EMBL" id="TCS68075.1"/>
    </source>
</evidence>
<evidence type="ECO:0000313" key="1">
    <source>
        <dbReference type="EMBL" id="GBU05637.1"/>
    </source>
</evidence>